<accession>A0ABN9H555</accession>
<reference evidence="1" key="1">
    <citation type="submission" date="2023-05" db="EMBL/GenBank/DDBJ databases">
        <authorList>
            <person name="Stuckert A."/>
        </authorList>
    </citation>
    <scope>NUCLEOTIDE SEQUENCE</scope>
</reference>
<evidence type="ECO:0000313" key="2">
    <source>
        <dbReference type="Proteomes" id="UP001162483"/>
    </source>
</evidence>
<comment type="caution">
    <text evidence="1">The sequence shown here is derived from an EMBL/GenBank/DDBJ whole genome shotgun (WGS) entry which is preliminary data.</text>
</comment>
<feature type="non-terminal residue" evidence="1">
    <location>
        <position position="105"/>
    </location>
</feature>
<dbReference type="EMBL" id="CATNWA010020136">
    <property type="protein sequence ID" value="CAI9616871.1"/>
    <property type="molecule type" value="Genomic_DNA"/>
</dbReference>
<keyword evidence="2" id="KW-1185">Reference proteome</keyword>
<sequence length="105" mass="11066">MMATLRPASSGRVSYDVLPERALLHAPGGVHPAISVIAMSYPAVRPPVPPSSATNLCPQVQPSGAASQCRQSVPSGCATIEKYCVSCDWSQLVTWYKAVVNSLVP</sequence>
<protein>
    <submittedName>
        <fullName evidence="1">Uncharacterized protein</fullName>
    </submittedName>
</protein>
<evidence type="ECO:0000313" key="1">
    <source>
        <dbReference type="EMBL" id="CAI9616871.1"/>
    </source>
</evidence>
<name>A0ABN9H555_9NEOB</name>
<dbReference type="Proteomes" id="UP001162483">
    <property type="component" value="Unassembled WGS sequence"/>
</dbReference>
<organism evidence="1 2">
    <name type="scientific">Staurois parvus</name>
    <dbReference type="NCBI Taxonomy" id="386267"/>
    <lineage>
        <taxon>Eukaryota</taxon>
        <taxon>Metazoa</taxon>
        <taxon>Chordata</taxon>
        <taxon>Craniata</taxon>
        <taxon>Vertebrata</taxon>
        <taxon>Euteleostomi</taxon>
        <taxon>Amphibia</taxon>
        <taxon>Batrachia</taxon>
        <taxon>Anura</taxon>
        <taxon>Neobatrachia</taxon>
        <taxon>Ranoidea</taxon>
        <taxon>Ranidae</taxon>
        <taxon>Staurois</taxon>
    </lineage>
</organism>
<gene>
    <name evidence="1" type="ORF">SPARVUS_LOCUS15463295</name>
</gene>
<proteinExistence type="predicted"/>